<proteinExistence type="predicted"/>
<organism evidence="1 2">
    <name type="scientific">Rhabditophanes sp. KR3021</name>
    <dbReference type="NCBI Taxonomy" id="114890"/>
    <lineage>
        <taxon>Eukaryota</taxon>
        <taxon>Metazoa</taxon>
        <taxon>Ecdysozoa</taxon>
        <taxon>Nematoda</taxon>
        <taxon>Chromadorea</taxon>
        <taxon>Rhabditida</taxon>
        <taxon>Tylenchina</taxon>
        <taxon>Panagrolaimomorpha</taxon>
        <taxon>Strongyloidoidea</taxon>
        <taxon>Alloionematidae</taxon>
        <taxon>Rhabditophanes</taxon>
    </lineage>
</organism>
<dbReference type="WBParaSite" id="RSKR_0000175500.1">
    <property type="protein sequence ID" value="RSKR_0000175500.1"/>
    <property type="gene ID" value="RSKR_0000175500"/>
</dbReference>
<reference evidence="2" key="1">
    <citation type="submission" date="2016-11" db="UniProtKB">
        <authorList>
            <consortium name="WormBaseParasite"/>
        </authorList>
    </citation>
    <scope>IDENTIFICATION</scope>
    <source>
        <strain evidence="2">KR3021</strain>
    </source>
</reference>
<evidence type="ECO:0000313" key="1">
    <source>
        <dbReference type="Proteomes" id="UP000095286"/>
    </source>
</evidence>
<sequence length="316" mass="35755">MEWITSPGIIALSITYSMSITDIFMFAIRCLVQLETNIVSVERISEYSTMDNEREWRNEKGKSLTNWPSKGEIQFHNYSTRYREGLDLVINNLNVTIKGGEKVGLVGRTGSGKSSLAFGLFRMIEAAEGRILIDDVDISEIGLHDLRSKITIVPQDPVLFSSTDLSFNLSPFNEHTNEQIWEALEHSHMKDFVLNKLDNGLQTIVTEGGSNFSQGQKQLLCLTRALLRRSQIIVLDEMSSSVDQQTDQLIQETIRNEFTDSTIIAIAHRIDTLLHYDRIMVMDQGNIIEFDTPANLLSNKESAFYSLALDAELIKE</sequence>
<accession>A0AC35TKR0</accession>
<name>A0AC35TKR0_9BILA</name>
<evidence type="ECO:0000313" key="2">
    <source>
        <dbReference type="WBParaSite" id="RSKR_0000175500.1"/>
    </source>
</evidence>
<dbReference type="Proteomes" id="UP000095286">
    <property type="component" value="Unplaced"/>
</dbReference>
<protein>
    <submittedName>
        <fullName evidence="2">ABC transporter domain-containing protein</fullName>
    </submittedName>
</protein>